<evidence type="ECO:0000256" key="2">
    <source>
        <dbReference type="ARBA" id="ARBA00022833"/>
    </source>
</evidence>
<dbReference type="AlphaFoldDB" id="A0A9W4JTQ8"/>
<proteinExistence type="predicted"/>
<dbReference type="GO" id="GO:0008270">
    <property type="term" value="F:zinc ion binding"/>
    <property type="evidence" value="ECO:0007669"/>
    <property type="project" value="InterPro"/>
</dbReference>
<dbReference type="EMBL" id="CAJVPG010000443">
    <property type="protein sequence ID" value="CAG8420946.1"/>
    <property type="molecule type" value="Genomic_DNA"/>
</dbReference>
<keyword evidence="1" id="KW-0479">Metal-binding</keyword>
<keyword evidence="5" id="KW-0804">Transcription</keyword>
<feature type="domain" description="Zn(2)-C6 fungal-type" evidence="7">
    <location>
        <begin position="88"/>
        <end position="116"/>
    </location>
</feature>
<dbReference type="PANTHER" id="PTHR36206">
    <property type="entry name" value="ASPERCRYPTIN BIOSYNTHESIS CLUSTER-SPECIFIC TRANSCRIPTION REGULATOR ATNN-RELATED"/>
    <property type="match status" value="1"/>
</dbReference>
<dbReference type="PROSITE" id="PS00463">
    <property type="entry name" value="ZN2_CY6_FUNGAL_1"/>
    <property type="match status" value="1"/>
</dbReference>
<dbReference type="Proteomes" id="UP001152649">
    <property type="component" value="Unassembled WGS sequence"/>
</dbReference>
<dbReference type="PANTHER" id="PTHR36206:SF13">
    <property type="entry name" value="TRANSCRIPTIONAL REGULATORY PROTEIN MOC3"/>
    <property type="match status" value="1"/>
</dbReference>
<reference evidence="8" key="1">
    <citation type="submission" date="2021-07" db="EMBL/GenBank/DDBJ databases">
        <authorList>
            <person name="Branca A.L. A."/>
        </authorList>
    </citation>
    <scope>NUCLEOTIDE SEQUENCE</scope>
</reference>
<dbReference type="GO" id="GO:0003677">
    <property type="term" value="F:DNA binding"/>
    <property type="evidence" value="ECO:0007669"/>
    <property type="project" value="UniProtKB-KW"/>
</dbReference>
<dbReference type="Gene3D" id="4.10.240.10">
    <property type="entry name" value="Zn(2)-C6 fungal-type DNA-binding domain"/>
    <property type="match status" value="1"/>
</dbReference>
<evidence type="ECO:0000313" key="9">
    <source>
        <dbReference type="Proteomes" id="UP001152649"/>
    </source>
</evidence>
<dbReference type="Pfam" id="PF00172">
    <property type="entry name" value="Zn_clus"/>
    <property type="match status" value="1"/>
</dbReference>
<evidence type="ECO:0000259" key="7">
    <source>
        <dbReference type="PROSITE" id="PS50048"/>
    </source>
</evidence>
<keyword evidence="3" id="KW-0805">Transcription regulation</keyword>
<sequence length="602" mass="68896">MIHRGIRADDLCVIDPVRTTDCDQLGSCLPFKATVFLHPKSWTRPNRGSKECMGGFDVFNMLPSVANEMYGNHPKRKTRTQHSNSRSGCQTCKTRRKKCDETHPACLRCLSSGKQCDGYGQTIDKRTREWRDSQTVKKQNHWILQARSQPKDWSQVNAILPPLANACRIDLRSNEKWCLDFYYNRIAMQFWHYFRSTFWNGLVLQMCENYPAVRHAVIAMGAWYAHLEGIPGTLEYDREPGLALYHSTKAITCLRESLATPHISNRTHKQVVIVTCLTFIVLVLLQGDFVTARNHLITGYKLFKEWDIQEDQSVASLALRQVFAQLHVHWFFCSHSKLLVKSHHNDDQNTHHRYSALDVMNHMPKFSTHISHSILDQTASGFSIGPANSFDESAADLVSRLRVLRTRLAAVLIELDGLMPKDCASINFCSLWIDIIEIKLTVAKSQRLDEMVYDEHLESFQRIAKLIQALAGLDPDSDPGPTDIEISGPNFRYFILPAVIWSTSKCRDWQVRQDMCSILRERSGNDYWISATSMALKRLLDSESAGLRAGDAIPEAARAYLVNVTIQPGESKVELRYRRPQYVSDSTHGDEALYWEIDSMYY</sequence>
<comment type="caution">
    <text evidence="8">The sequence shown here is derived from an EMBL/GenBank/DDBJ whole genome shotgun (WGS) entry which is preliminary data.</text>
</comment>
<accession>A0A9W4JTQ8</accession>
<evidence type="ECO:0000256" key="1">
    <source>
        <dbReference type="ARBA" id="ARBA00022723"/>
    </source>
</evidence>
<evidence type="ECO:0000313" key="8">
    <source>
        <dbReference type="EMBL" id="CAG8420946.1"/>
    </source>
</evidence>
<keyword evidence="4" id="KW-0238">DNA-binding</keyword>
<dbReference type="InterPro" id="IPR052360">
    <property type="entry name" value="Transcr_Regulatory_Proteins"/>
</dbReference>
<evidence type="ECO:0000256" key="5">
    <source>
        <dbReference type="ARBA" id="ARBA00023163"/>
    </source>
</evidence>
<evidence type="ECO:0000256" key="3">
    <source>
        <dbReference type="ARBA" id="ARBA00023015"/>
    </source>
</evidence>
<keyword evidence="2" id="KW-0862">Zinc</keyword>
<protein>
    <recommendedName>
        <fullName evidence="7">Zn(2)-C6 fungal-type domain-containing protein</fullName>
    </recommendedName>
</protein>
<dbReference type="InterPro" id="IPR036864">
    <property type="entry name" value="Zn2-C6_fun-type_DNA-bd_sf"/>
</dbReference>
<dbReference type="InterPro" id="IPR001138">
    <property type="entry name" value="Zn2Cys6_DnaBD"/>
</dbReference>
<dbReference type="CDD" id="cd00067">
    <property type="entry name" value="GAL4"/>
    <property type="match status" value="1"/>
</dbReference>
<evidence type="ECO:0000256" key="6">
    <source>
        <dbReference type="ARBA" id="ARBA00023242"/>
    </source>
</evidence>
<keyword evidence="6" id="KW-0539">Nucleus</keyword>
<evidence type="ECO:0000256" key="4">
    <source>
        <dbReference type="ARBA" id="ARBA00023125"/>
    </source>
</evidence>
<dbReference type="PROSITE" id="PS50048">
    <property type="entry name" value="ZN2_CY6_FUNGAL_2"/>
    <property type="match status" value="1"/>
</dbReference>
<dbReference type="SMART" id="SM00066">
    <property type="entry name" value="GAL4"/>
    <property type="match status" value="1"/>
</dbReference>
<dbReference type="OrthoDB" id="193856at2759"/>
<dbReference type="SUPFAM" id="SSF57701">
    <property type="entry name" value="Zn2/Cys6 DNA-binding domain"/>
    <property type="match status" value="1"/>
</dbReference>
<name>A0A9W4JTQ8_9EURO</name>
<gene>
    <name evidence="8" type="ORF">PSALAMII_LOCUS9866</name>
</gene>
<organism evidence="8 9">
    <name type="scientific">Penicillium salamii</name>
    <dbReference type="NCBI Taxonomy" id="1612424"/>
    <lineage>
        <taxon>Eukaryota</taxon>
        <taxon>Fungi</taxon>
        <taxon>Dikarya</taxon>
        <taxon>Ascomycota</taxon>
        <taxon>Pezizomycotina</taxon>
        <taxon>Eurotiomycetes</taxon>
        <taxon>Eurotiomycetidae</taxon>
        <taxon>Eurotiales</taxon>
        <taxon>Aspergillaceae</taxon>
        <taxon>Penicillium</taxon>
    </lineage>
</organism>
<keyword evidence="9" id="KW-1185">Reference proteome</keyword>
<dbReference type="GO" id="GO:0000981">
    <property type="term" value="F:DNA-binding transcription factor activity, RNA polymerase II-specific"/>
    <property type="evidence" value="ECO:0007669"/>
    <property type="project" value="InterPro"/>
</dbReference>